<dbReference type="AlphaFoldDB" id="A0A558BBM2"/>
<sequence>MSQLKLPQKSSQKTPIKRLIKSLSSGINLNREAESKKALELATYLYSIGDVKPARELLESFAFDMTYSEKSSAWGVKKEALALLAFIEFATKNTEEATRIVRGIFDSNPNLDIDDIDWIFEQAIDDMEYYEPRESWQPDILRELTEKERILGHFSAISEMVFPYVCGSLLSASKEGFTKELEQIILAEFGWLRLELKDD</sequence>
<proteinExistence type="predicted"/>
<gene>
    <name evidence="1" type="ORF">FHK81_07685</name>
</gene>
<accession>A0A558BBM2</accession>
<protein>
    <submittedName>
        <fullName evidence="1">Uncharacterized protein</fullName>
    </submittedName>
</protein>
<organism evidence="1 2">
    <name type="scientific">Marinobacter vinifirmus</name>
    <dbReference type="NCBI Taxonomy" id="355591"/>
    <lineage>
        <taxon>Bacteria</taxon>
        <taxon>Pseudomonadati</taxon>
        <taxon>Pseudomonadota</taxon>
        <taxon>Gammaproteobacteria</taxon>
        <taxon>Pseudomonadales</taxon>
        <taxon>Marinobacteraceae</taxon>
        <taxon>Marinobacter</taxon>
    </lineage>
</organism>
<name>A0A558BBM2_9GAMM</name>
<evidence type="ECO:0000313" key="2">
    <source>
        <dbReference type="Proteomes" id="UP000319142"/>
    </source>
</evidence>
<comment type="caution">
    <text evidence="1">The sequence shown here is derived from an EMBL/GenBank/DDBJ whole genome shotgun (WGS) entry which is preliminary data.</text>
</comment>
<dbReference type="Proteomes" id="UP000319142">
    <property type="component" value="Unassembled WGS sequence"/>
</dbReference>
<evidence type="ECO:0000313" key="1">
    <source>
        <dbReference type="EMBL" id="TVT33903.1"/>
    </source>
</evidence>
<dbReference type="RefSeq" id="WP_273133275.1">
    <property type="nucleotide sequence ID" value="NZ_VMRX01000018.1"/>
</dbReference>
<dbReference type="EMBL" id="VMRX01000018">
    <property type="protein sequence ID" value="TVT33903.1"/>
    <property type="molecule type" value="Genomic_DNA"/>
</dbReference>
<reference evidence="1 2" key="1">
    <citation type="submission" date="2019-07" db="EMBL/GenBank/DDBJ databases">
        <title>The pathways for chlorine oxyanion respiration interact through the shared metabolite chlorate.</title>
        <authorList>
            <person name="Barnum T.P."/>
            <person name="Cheng Y."/>
            <person name="Hill K.A."/>
            <person name="Lucas L.N."/>
            <person name="Carlson H.K."/>
            <person name="Coates J.D."/>
        </authorList>
    </citation>
    <scope>NUCLEOTIDE SEQUENCE [LARGE SCALE GENOMIC DNA]</scope>
    <source>
        <strain evidence="1">UCB</strain>
    </source>
</reference>